<gene>
    <name evidence="4" type="ORF">MM415A00138_0054</name>
    <name evidence="2" type="ORF">MM415B00361_0034</name>
    <name evidence="1" type="ORF">TM448A00273_0007</name>
    <name evidence="3" type="ORF">TM448B00155_0051</name>
</gene>
<dbReference type="EMBL" id="MT141549">
    <property type="protein sequence ID" value="QJA66114.1"/>
    <property type="molecule type" value="Genomic_DNA"/>
</dbReference>
<dbReference type="EMBL" id="MT144593">
    <property type="protein sequence ID" value="QJH93935.1"/>
    <property type="molecule type" value="Genomic_DNA"/>
</dbReference>
<evidence type="ECO:0000313" key="4">
    <source>
        <dbReference type="EMBL" id="QJI05241.1"/>
    </source>
</evidence>
<evidence type="ECO:0000313" key="1">
    <source>
        <dbReference type="EMBL" id="QJA45681.1"/>
    </source>
</evidence>
<sequence>MSACSCGIETIIGGRISPVQTARKPGFECATCGVLVEPGQKCVDIAYLYDDTGGFFRLHAVCFELTRRFKEKVCGFEEWFGGMPLDEAVEHAVSQGHDPFWRDWLILYEQTWEWLPPLSEKPERGLTCEDCIRFAICQRERGVSRFSSPWWPKRSCPPGVFFEECYEMSRIDAALGEEE</sequence>
<reference evidence="1" key="1">
    <citation type="submission" date="2020-03" db="EMBL/GenBank/DDBJ databases">
        <title>The deep terrestrial virosphere.</title>
        <authorList>
            <person name="Holmfeldt K."/>
            <person name="Nilsson E."/>
            <person name="Simone D."/>
            <person name="Lopez-Fernandez M."/>
            <person name="Wu X."/>
            <person name="de Brujin I."/>
            <person name="Lundin D."/>
            <person name="Andersson A."/>
            <person name="Bertilsson S."/>
            <person name="Dopson M."/>
        </authorList>
    </citation>
    <scope>NUCLEOTIDE SEQUENCE</scope>
    <source>
        <strain evidence="4">MM415A00138</strain>
        <strain evidence="2">MM415B00361</strain>
        <strain evidence="1">TM448A00273</strain>
        <strain evidence="3">TM448B00155</strain>
    </source>
</reference>
<name>A0A6H1ZE34_9ZZZZ</name>
<organism evidence="1">
    <name type="scientific">viral metagenome</name>
    <dbReference type="NCBI Taxonomy" id="1070528"/>
    <lineage>
        <taxon>unclassified sequences</taxon>
        <taxon>metagenomes</taxon>
        <taxon>organismal metagenomes</taxon>
    </lineage>
</organism>
<dbReference type="EMBL" id="MT145196">
    <property type="protein sequence ID" value="QJI05241.1"/>
    <property type="molecule type" value="Genomic_DNA"/>
</dbReference>
<proteinExistence type="predicted"/>
<dbReference type="AlphaFoldDB" id="A0A6H1ZE34"/>
<evidence type="ECO:0000313" key="2">
    <source>
        <dbReference type="EMBL" id="QJA66114.1"/>
    </source>
</evidence>
<dbReference type="EMBL" id="MT143995">
    <property type="protein sequence ID" value="QJA45681.1"/>
    <property type="molecule type" value="Genomic_DNA"/>
</dbReference>
<accession>A0A6H1ZE34</accession>
<evidence type="ECO:0000313" key="3">
    <source>
        <dbReference type="EMBL" id="QJH93935.1"/>
    </source>
</evidence>
<protein>
    <submittedName>
        <fullName evidence="1">Uncharacterized protein</fullName>
    </submittedName>
</protein>